<dbReference type="GO" id="GO:0016491">
    <property type="term" value="F:oxidoreductase activity"/>
    <property type="evidence" value="ECO:0007669"/>
    <property type="project" value="UniProtKB-KW"/>
</dbReference>
<keyword evidence="3" id="KW-0520">NAD</keyword>
<dbReference type="PANTHER" id="PTHR42789:SF1">
    <property type="entry name" value="D-ISOMER SPECIFIC 2-HYDROXYACID DEHYDROGENASE FAMILY PROTEIN (AFU_ORTHOLOGUE AFUA_6G10090)"/>
    <property type="match status" value="1"/>
</dbReference>
<dbReference type="Proteomes" id="UP001597295">
    <property type="component" value="Unassembled WGS sequence"/>
</dbReference>
<dbReference type="EMBL" id="JBHUIP010000004">
    <property type="protein sequence ID" value="MFD2262505.1"/>
    <property type="molecule type" value="Genomic_DNA"/>
</dbReference>
<evidence type="ECO:0000313" key="8">
    <source>
        <dbReference type="Proteomes" id="UP001597295"/>
    </source>
</evidence>
<proteinExistence type="inferred from homology"/>
<organism evidence="7 8">
    <name type="scientific">Lacibacterium aquatile</name>
    <dbReference type="NCBI Taxonomy" id="1168082"/>
    <lineage>
        <taxon>Bacteria</taxon>
        <taxon>Pseudomonadati</taxon>
        <taxon>Pseudomonadota</taxon>
        <taxon>Alphaproteobacteria</taxon>
        <taxon>Rhodospirillales</taxon>
        <taxon>Rhodospirillaceae</taxon>
    </lineage>
</organism>
<evidence type="ECO:0000256" key="2">
    <source>
        <dbReference type="ARBA" id="ARBA00023002"/>
    </source>
</evidence>
<keyword evidence="8" id="KW-1185">Reference proteome</keyword>
<evidence type="ECO:0000256" key="1">
    <source>
        <dbReference type="ARBA" id="ARBA00005854"/>
    </source>
</evidence>
<evidence type="ECO:0000313" key="7">
    <source>
        <dbReference type="EMBL" id="MFD2262505.1"/>
    </source>
</evidence>
<dbReference type="SUPFAM" id="SSF51735">
    <property type="entry name" value="NAD(P)-binding Rossmann-fold domains"/>
    <property type="match status" value="1"/>
</dbReference>
<protein>
    <submittedName>
        <fullName evidence="7">Hydroxyacid dehydrogenase</fullName>
        <ecNumber evidence="7">1.1.1.-</ecNumber>
    </submittedName>
</protein>
<dbReference type="InterPro" id="IPR050857">
    <property type="entry name" value="D-2-hydroxyacid_DH"/>
</dbReference>
<dbReference type="PROSITE" id="PS00670">
    <property type="entry name" value="D_2_HYDROXYACID_DH_2"/>
    <property type="match status" value="1"/>
</dbReference>
<evidence type="ECO:0000256" key="4">
    <source>
        <dbReference type="RuleBase" id="RU003719"/>
    </source>
</evidence>
<dbReference type="Pfam" id="PF00389">
    <property type="entry name" value="2-Hacid_dh"/>
    <property type="match status" value="1"/>
</dbReference>
<dbReference type="Gene3D" id="3.40.50.720">
    <property type="entry name" value="NAD(P)-binding Rossmann-like Domain"/>
    <property type="match status" value="2"/>
</dbReference>
<dbReference type="InterPro" id="IPR006139">
    <property type="entry name" value="D-isomer_2_OHA_DH_cat_dom"/>
</dbReference>
<accession>A0ABW5DP16</accession>
<feature type="domain" description="D-isomer specific 2-hydroxyacid dehydrogenase NAD-binding" evidence="6">
    <location>
        <begin position="108"/>
        <end position="284"/>
    </location>
</feature>
<dbReference type="PROSITE" id="PS00671">
    <property type="entry name" value="D_2_HYDROXYACID_DH_3"/>
    <property type="match status" value="1"/>
</dbReference>
<dbReference type="Pfam" id="PF02826">
    <property type="entry name" value="2-Hacid_dh_C"/>
    <property type="match status" value="1"/>
</dbReference>
<gene>
    <name evidence="7" type="ORF">ACFSM5_06360</name>
</gene>
<evidence type="ECO:0000259" key="5">
    <source>
        <dbReference type="Pfam" id="PF00389"/>
    </source>
</evidence>
<dbReference type="EC" id="1.1.1.-" evidence="7"/>
<evidence type="ECO:0000256" key="3">
    <source>
        <dbReference type="ARBA" id="ARBA00023027"/>
    </source>
</evidence>
<dbReference type="RefSeq" id="WP_379875465.1">
    <property type="nucleotide sequence ID" value="NZ_JBHUIP010000004.1"/>
</dbReference>
<evidence type="ECO:0000259" key="6">
    <source>
        <dbReference type="Pfam" id="PF02826"/>
    </source>
</evidence>
<comment type="caution">
    <text evidence="7">The sequence shown here is derived from an EMBL/GenBank/DDBJ whole genome shotgun (WGS) entry which is preliminary data.</text>
</comment>
<dbReference type="SUPFAM" id="SSF52283">
    <property type="entry name" value="Formate/glycerate dehydrogenase catalytic domain-like"/>
    <property type="match status" value="1"/>
</dbReference>
<dbReference type="InterPro" id="IPR029753">
    <property type="entry name" value="D-isomer_DH_CS"/>
</dbReference>
<name>A0ABW5DP16_9PROT</name>
<dbReference type="InterPro" id="IPR036291">
    <property type="entry name" value="NAD(P)-bd_dom_sf"/>
</dbReference>
<dbReference type="InterPro" id="IPR006140">
    <property type="entry name" value="D-isomer_DH_NAD-bd"/>
</dbReference>
<sequence length="307" mass="32793">MPDIVISEFMDEAAVADLKRDFDTHYDPNLVDHPAELRAAIANARALIVRNRTQVRGELLASGGKLKAVGRLGVGLDNIDMEACAAREIAVFPASGANDVSVAEYVMAGALMLLRGAYFSSPETRSGGWPRGKLMGREVFERTIGLIGFGGIARAVAKRARAFDMRIVAYDPFIPSIAPIWAEHGVEPLAFDDLIAQSDVVSLHVPLTDKTKYLLDDKALAATKPGAIVINASRGGVVDEAALVRALASGRLGGAMLDVFEREPLGAENVFPDLPNLILTPHIAGVTEESNVRVSSVTAQNIRRALS</sequence>
<reference evidence="8" key="1">
    <citation type="journal article" date="2019" name="Int. J. Syst. Evol. Microbiol.">
        <title>The Global Catalogue of Microorganisms (GCM) 10K type strain sequencing project: providing services to taxonomists for standard genome sequencing and annotation.</title>
        <authorList>
            <consortium name="The Broad Institute Genomics Platform"/>
            <consortium name="The Broad Institute Genome Sequencing Center for Infectious Disease"/>
            <person name="Wu L."/>
            <person name="Ma J."/>
        </authorList>
    </citation>
    <scope>NUCLEOTIDE SEQUENCE [LARGE SCALE GENOMIC DNA]</scope>
    <source>
        <strain evidence="8">CGMCC 1.19062</strain>
    </source>
</reference>
<dbReference type="CDD" id="cd12173">
    <property type="entry name" value="PGDH_4"/>
    <property type="match status" value="1"/>
</dbReference>
<feature type="domain" description="D-isomer specific 2-hydroxyacid dehydrogenase catalytic" evidence="5">
    <location>
        <begin position="6"/>
        <end position="306"/>
    </location>
</feature>
<dbReference type="PANTHER" id="PTHR42789">
    <property type="entry name" value="D-ISOMER SPECIFIC 2-HYDROXYACID DEHYDROGENASE FAMILY PROTEIN (AFU_ORTHOLOGUE AFUA_6G10090)"/>
    <property type="match status" value="1"/>
</dbReference>
<keyword evidence="2 4" id="KW-0560">Oxidoreductase</keyword>
<comment type="similarity">
    <text evidence="1 4">Belongs to the D-isomer specific 2-hydroxyacid dehydrogenase family.</text>
</comment>